<proteinExistence type="predicted"/>
<evidence type="ECO:0000313" key="2">
    <source>
        <dbReference type="EMBL" id="QFR43009.1"/>
    </source>
</evidence>
<evidence type="ECO:0000256" key="1">
    <source>
        <dbReference type="SAM" id="Phobius"/>
    </source>
</evidence>
<protein>
    <submittedName>
        <fullName evidence="2">DUF3137 domain-containing protein</fullName>
    </submittedName>
</protein>
<dbReference type="EMBL" id="CP041166">
    <property type="protein sequence ID" value="QFR43009.1"/>
    <property type="molecule type" value="Genomic_DNA"/>
</dbReference>
<keyword evidence="1" id="KW-0472">Membrane</keyword>
<sequence>MKSVSELTDFYYKNLFPTLQELENDRKNLKQKIIFSAFALMAIFALIAYILENFYEFIIFAYIAFGAVIYKFLIHDYTHEFKIKIIKPLVHAIDDTLLYSSKTHVSDYFFEHSELFSKPDKLSGNDYVKGQIDGINIQFSDIHAQKRERSSKGKEHWSTIFQGLFIVADFNKNFYGQTVVLPDTAQSSFGTIIGHWMQSNNLARNELVKMDDPEFEKEFVVYSTNQIEARYILSNSLMKKLLAFKQKSNHKIHISFIGSHIYMAISYKKDLFEPSIFHSLLDYKIAMEYVKTLHLAISVVEELKLNQKLWSKR</sequence>
<keyword evidence="1" id="KW-0812">Transmembrane</keyword>
<gene>
    <name evidence="2" type="ORF">FJR47_03445</name>
</gene>
<keyword evidence="3" id="KW-1185">Reference proteome</keyword>
<dbReference type="Proteomes" id="UP000326061">
    <property type="component" value="Chromosome"/>
</dbReference>
<keyword evidence="1" id="KW-1133">Transmembrane helix</keyword>
<evidence type="ECO:0000313" key="3">
    <source>
        <dbReference type="Proteomes" id="UP000326061"/>
    </source>
</evidence>
<organism evidence="2 3">
    <name type="scientific">Sulfurimonas xiamenensis</name>
    <dbReference type="NCBI Taxonomy" id="2590021"/>
    <lineage>
        <taxon>Bacteria</taxon>
        <taxon>Pseudomonadati</taxon>
        <taxon>Campylobacterota</taxon>
        <taxon>Epsilonproteobacteria</taxon>
        <taxon>Campylobacterales</taxon>
        <taxon>Sulfurimonadaceae</taxon>
        <taxon>Sulfurimonas</taxon>
    </lineage>
</organism>
<reference evidence="3" key="1">
    <citation type="submission" date="2019-06" db="EMBL/GenBank/DDBJ databases">
        <title>Sulfurimonas gotlandica sp. nov., a chemoautotrophic and psychrotolerant epsilonproteobacterium isolated from a pelagic redoxcline, and an emended description of the genus Sulfurimonas.</title>
        <authorList>
            <person name="Wang S."/>
            <person name="Jiang L."/>
            <person name="Shao Z."/>
        </authorList>
    </citation>
    <scope>NUCLEOTIDE SEQUENCE [LARGE SCALE GENOMIC DNA]</scope>
    <source>
        <strain evidence="3">1-1N</strain>
    </source>
</reference>
<dbReference type="InterPro" id="IPR021484">
    <property type="entry name" value="DUF3137"/>
</dbReference>
<feature type="transmembrane region" description="Helical" evidence="1">
    <location>
        <begin position="33"/>
        <end position="51"/>
    </location>
</feature>
<accession>A0AAJ4A345</accession>
<name>A0AAJ4A345_9BACT</name>
<dbReference type="Pfam" id="PF11335">
    <property type="entry name" value="DUF3137"/>
    <property type="match status" value="1"/>
</dbReference>
<dbReference type="KEGG" id="suln:FJR47_03445"/>
<dbReference type="RefSeq" id="WP_152299072.1">
    <property type="nucleotide sequence ID" value="NZ_CP041166.1"/>
</dbReference>
<feature type="transmembrane region" description="Helical" evidence="1">
    <location>
        <begin position="57"/>
        <end position="74"/>
    </location>
</feature>
<dbReference type="AlphaFoldDB" id="A0AAJ4A345"/>